<dbReference type="OrthoDB" id="3928926at2759"/>
<dbReference type="AlphaFoldDB" id="E3QP13"/>
<dbReference type="eggNOG" id="ENOG502SP40">
    <property type="taxonomic scope" value="Eukaryota"/>
</dbReference>
<evidence type="ECO:0000256" key="6">
    <source>
        <dbReference type="SAM" id="SignalP"/>
    </source>
</evidence>
<evidence type="ECO:0000256" key="1">
    <source>
        <dbReference type="ARBA" id="ARBA00004613"/>
    </source>
</evidence>
<evidence type="ECO:0000256" key="4">
    <source>
        <dbReference type="ARBA" id="ARBA00023157"/>
    </source>
</evidence>
<gene>
    <name evidence="8" type="ORF">GLRG_07615</name>
</gene>
<feature type="chain" id="PRO_5003180630" description="AA1-like domain-containing protein" evidence="6">
    <location>
        <begin position="19"/>
        <end position="147"/>
    </location>
</feature>
<keyword evidence="3 6" id="KW-0732">Signal</keyword>
<dbReference type="GO" id="GO:0005576">
    <property type="term" value="C:extracellular region"/>
    <property type="evidence" value="ECO:0007669"/>
    <property type="project" value="UniProtKB-SubCell"/>
</dbReference>
<name>E3QP13_COLGM</name>
<dbReference type="EMBL" id="GG697363">
    <property type="protein sequence ID" value="EFQ32601.1"/>
    <property type="molecule type" value="Genomic_DNA"/>
</dbReference>
<evidence type="ECO:0000256" key="2">
    <source>
        <dbReference type="ARBA" id="ARBA00022525"/>
    </source>
</evidence>
<evidence type="ECO:0000313" key="9">
    <source>
        <dbReference type="Proteomes" id="UP000008782"/>
    </source>
</evidence>
<reference evidence="9" key="1">
    <citation type="journal article" date="2012" name="Nat. Genet.">
        <title>Lifestyle transitions in plant pathogenic Colletotrichum fungi deciphered by genome and transcriptome analyses.</title>
        <authorList>
            <person name="O'Connell R.J."/>
            <person name="Thon M.R."/>
            <person name="Hacquard S."/>
            <person name="Amyotte S.G."/>
            <person name="Kleemann J."/>
            <person name="Torres M.F."/>
            <person name="Damm U."/>
            <person name="Buiate E.A."/>
            <person name="Epstein L."/>
            <person name="Alkan N."/>
            <person name="Altmueller J."/>
            <person name="Alvarado-Balderrama L."/>
            <person name="Bauser C.A."/>
            <person name="Becker C."/>
            <person name="Birren B.W."/>
            <person name="Chen Z."/>
            <person name="Choi J."/>
            <person name="Crouch J.A."/>
            <person name="Duvick J.P."/>
            <person name="Farman M.A."/>
            <person name="Gan P."/>
            <person name="Heiman D."/>
            <person name="Henrissat B."/>
            <person name="Howard R.J."/>
            <person name="Kabbage M."/>
            <person name="Koch C."/>
            <person name="Kracher B."/>
            <person name="Kubo Y."/>
            <person name="Law A.D."/>
            <person name="Lebrun M.-H."/>
            <person name="Lee Y.-H."/>
            <person name="Miyara I."/>
            <person name="Moore N."/>
            <person name="Neumann U."/>
            <person name="Nordstroem K."/>
            <person name="Panaccione D.G."/>
            <person name="Panstruga R."/>
            <person name="Place M."/>
            <person name="Proctor R.H."/>
            <person name="Prusky D."/>
            <person name="Rech G."/>
            <person name="Reinhardt R."/>
            <person name="Rollins J.A."/>
            <person name="Rounsley S."/>
            <person name="Schardl C.L."/>
            <person name="Schwartz D.C."/>
            <person name="Shenoy N."/>
            <person name="Shirasu K."/>
            <person name="Sikhakolli U.R."/>
            <person name="Stueber K."/>
            <person name="Sukno S.A."/>
            <person name="Sweigard J.A."/>
            <person name="Takano Y."/>
            <person name="Takahara H."/>
            <person name="Trail F."/>
            <person name="van der Does H.C."/>
            <person name="Voll L.M."/>
            <person name="Will I."/>
            <person name="Young S."/>
            <person name="Zeng Q."/>
            <person name="Zhang J."/>
            <person name="Zhou S."/>
            <person name="Dickman M.B."/>
            <person name="Schulze-Lefert P."/>
            <person name="Ver Loren van Themaat E."/>
            <person name="Ma L.-J."/>
            <person name="Vaillancourt L.J."/>
        </authorList>
    </citation>
    <scope>NUCLEOTIDE SEQUENCE [LARGE SCALE GENOMIC DNA]</scope>
    <source>
        <strain evidence="9">M1.001 / M2 / FGSC 10212</strain>
    </source>
</reference>
<dbReference type="RefSeq" id="XP_008096621.1">
    <property type="nucleotide sequence ID" value="XM_008098430.1"/>
</dbReference>
<dbReference type="HOGENOM" id="CLU_144932_1_0_1"/>
<dbReference type="PROSITE" id="PS51895">
    <property type="entry name" value="AA1"/>
    <property type="match status" value="1"/>
</dbReference>
<protein>
    <recommendedName>
        <fullName evidence="7">AA1-like domain-containing protein</fullName>
    </recommendedName>
</protein>
<evidence type="ECO:0000256" key="5">
    <source>
        <dbReference type="PROSITE-ProRule" id="PRU01243"/>
    </source>
</evidence>
<dbReference type="SMR" id="E3QP13"/>
<dbReference type="Gene3D" id="2.40.350.20">
    <property type="match status" value="1"/>
</dbReference>
<comment type="subcellular location">
    <subcellularLocation>
        <location evidence="1">Secreted</location>
    </subcellularLocation>
</comment>
<accession>E3QP13</accession>
<evidence type="ECO:0000256" key="3">
    <source>
        <dbReference type="ARBA" id="ARBA00022729"/>
    </source>
</evidence>
<dbReference type="GeneID" id="24412980"/>
<dbReference type="InterPro" id="IPR032382">
    <property type="entry name" value="AltA1"/>
</dbReference>
<dbReference type="CDD" id="cd12798">
    <property type="entry name" value="Alt_A1"/>
    <property type="match status" value="1"/>
</dbReference>
<comment type="caution">
    <text evidence="5">Lacks conserved residue(s) required for the propagation of feature annotation.</text>
</comment>
<dbReference type="Proteomes" id="UP000008782">
    <property type="component" value="Unassembled WGS sequence"/>
</dbReference>
<keyword evidence="9" id="KW-1185">Reference proteome</keyword>
<feature type="signal peptide" evidence="6">
    <location>
        <begin position="1"/>
        <end position="18"/>
    </location>
</feature>
<dbReference type="VEuPathDB" id="FungiDB:GLRG_07615"/>
<organism evidence="9">
    <name type="scientific">Colletotrichum graminicola (strain M1.001 / M2 / FGSC 10212)</name>
    <name type="common">Maize anthracnose fungus</name>
    <name type="synonym">Glomerella graminicola</name>
    <dbReference type="NCBI Taxonomy" id="645133"/>
    <lineage>
        <taxon>Eukaryota</taxon>
        <taxon>Fungi</taxon>
        <taxon>Dikarya</taxon>
        <taxon>Ascomycota</taxon>
        <taxon>Pezizomycotina</taxon>
        <taxon>Sordariomycetes</taxon>
        <taxon>Hypocreomycetidae</taxon>
        <taxon>Glomerellales</taxon>
        <taxon>Glomerellaceae</taxon>
        <taxon>Colletotrichum</taxon>
        <taxon>Colletotrichum graminicola species complex</taxon>
    </lineage>
</organism>
<dbReference type="Pfam" id="PF16541">
    <property type="entry name" value="AltA1"/>
    <property type="match status" value="1"/>
</dbReference>
<keyword evidence="2" id="KW-0964">Secreted</keyword>
<sequence>MKFTLATVVALFGASAIAAPTPQDDGAPSENIDISNLSVRRQENGTVTHVSFNLSGDDAQGLLCSADTGVPSNVITCGDFKYSFSVQKGNETDYALSIYHTFAPGVGYWGQGDVLTYCHAGGLGDLLCDQVNPTTIVINSNPLAVNA</sequence>
<proteinExistence type="predicted"/>
<evidence type="ECO:0000259" key="7">
    <source>
        <dbReference type="PROSITE" id="PS51895"/>
    </source>
</evidence>
<feature type="domain" description="AA1-like" evidence="7">
    <location>
        <begin position="27"/>
        <end position="141"/>
    </location>
</feature>
<evidence type="ECO:0000313" key="8">
    <source>
        <dbReference type="EMBL" id="EFQ32601.1"/>
    </source>
</evidence>
<keyword evidence="4" id="KW-1015">Disulfide bond</keyword>